<reference evidence="9 10" key="1">
    <citation type="journal article" date="2004" name="Science">
        <title>The genome of the diatom Thalassiosira pseudonana: ecology, evolution, and metabolism.</title>
        <authorList>
            <person name="Armbrust E.V."/>
            <person name="Berges J.A."/>
            <person name="Bowler C."/>
            <person name="Green B.R."/>
            <person name="Martinez D."/>
            <person name="Putnam N.H."/>
            <person name="Zhou S."/>
            <person name="Allen A.E."/>
            <person name="Apt K.E."/>
            <person name="Bechner M."/>
            <person name="Brzezinski M.A."/>
            <person name="Chaal B.K."/>
            <person name="Chiovitti A."/>
            <person name="Davis A.K."/>
            <person name="Demarest M.S."/>
            <person name="Detter J.C."/>
            <person name="Glavina T."/>
            <person name="Goodstein D."/>
            <person name="Hadi M.Z."/>
            <person name="Hellsten U."/>
            <person name="Hildebrand M."/>
            <person name="Jenkins B.D."/>
            <person name="Jurka J."/>
            <person name="Kapitonov V.V."/>
            <person name="Kroger N."/>
            <person name="Lau W.W."/>
            <person name="Lane T.W."/>
            <person name="Larimer F.W."/>
            <person name="Lippmeier J.C."/>
            <person name="Lucas S."/>
            <person name="Medina M."/>
            <person name="Montsant A."/>
            <person name="Obornik M."/>
            <person name="Parker M.S."/>
            <person name="Palenik B."/>
            <person name="Pazour G.J."/>
            <person name="Richardson P.M."/>
            <person name="Rynearson T.A."/>
            <person name="Saito M.A."/>
            <person name="Schwartz D.C."/>
            <person name="Thamatrakoln K."/>
            <person name="Valentin K."/>
            <person name="Vardi A."/>
            <person name="Wilkerson F.P."/>
            <person name="Rokhsar D.S."/>
        </authorList>
    </citation>
    <scope>NUCLEOTIDE SEQUENCE [LARGE SCALE GENOMIC DNA]</scope>
    <source>
        <strain evidence="9 10">CCMP1335</strain>
    </source>
</reference>
<gene>
    <name evidence="9" type="primary">ZFP15</name>
    <name evidence="9" type="ORF">THAPSDRAFT_264350</name>
</gene>
<dbReference type="HOGENOM" id="CLU_1582819_0_0_1"/>
<sequence length="169" mass="18844">MMTSQFILRGEWEEARRSKGQGHGNNHLELDDGNLEYCVVCEEGGKIVCCSNCPRSYHEKCLAKEGCVLSVDSLPTDWRCVRCDENDGRILPEEEILSDGSDVLSDVALILNKLQAIEFGYVFSEPIDVDAVPDYLVKVKVPMDYGTITKKLKSGEYNEGDESAKLDAM</sequence>
<dbReference type="InterPro" id="IPR042163">
    <property type="entry name" value="PHF12"/>
</dbReference>
<evidence type="ECO:0008006" key="11">
    <source>
        <dbReference type="Google" id="ProtNLM"/>
    </source>
</evidence>
<dbReference type="Gene3D" id="3.30.40.10">
    <property type="entry name" value="Zinc/RING finger domain, C3HC4 (zinc finger)"/>
    <property type="match status" value="1"/>
</dbReference>
<dbReference type="PROSITE" id="PS01359">
    <property type="entry name" value="ZF_PHD_1"/>
    <property type="match status" value="1"/>
</dbReference>
<dbReference type="Pfam" id="PF00439">
    <property type="entry name" value="Bromodomain"/>
    <property type="match status" value="1"/>
</dbReference>
<dbReference type="EMBL" id="CM000650">
    <property type="protein sequence ID" value="EED88670.1"/>
    <property type="molecule type" value="Genomic_DNA"/>
</dbReference>
<reference evidence="9 10" key="2">
    <citation type="journal article" date="2008" name="Nature">
        <title>The Phaeodactylum genome reveals the evolutionary history of diatom genomes.</title>
        <authorList>
            <person name="Bowler C."/>
            <person name="Allen A.E."/>
            <person name="Badger J.H."/>
            <person name="Grimwood J."/>
            <person name="Jabbari K."/>
            <person name="Kuo A."/>
            <person name="Maheswari U."/>
            <person name="Martens C."/>
            <person name="Maumus F."/>
            <person name="Otillar R.P."/>
            <person name="Rayko E."/>
            <person name="Salamov A."/>
            <person name="Vandepoele K."/>
            <person name="Beszteri B."/>
            <person name="Gruber A."/>
            <person name="Heijde M."/>
            <person name="Katinka M."/>
            <person name="Mock T."/>
            <person name="Valentin K."/>
            <person name="Verret F."/>
            <person name="Berges J.A."/>
            <person name="Brownlee C."/>
            <person name="Cadoret J.P."/>
            <person name="Chiovitti A."/>
            <person name="Choi C.J."/>
            <person name="Coesel S."/>
            <person name="De Martino A."/>
            <person name="Detter J.C."/>
            <person name="Durkin C."/>
            <person name="Falciatore A."/>
            <person name="Fournet J."/>
            <person name="Haruta M."/>
            <person name="Huysman M.J."/>
            <person name="Jenkins B.D."/>
            <person name="Jiroutova K."/>
            <person name="Jorgensen R.E."/>
            <person name="Joubert Y."/>
            <person name="Kaplan A."/>
            <person name="Kroger N."/>
            <person name="Kroth P.G."/>
            <person name="La Roche J."/>
            <person name="Lindquist E."/>
            <person name="Lommer M."/>
            <person name="Martin-Jezequel V."/>
            <person name="Lopez P.J."/>
            <person name="Lucas S."/>
            <person name="Mangogna M."/>
            <person name="McGinnis K."/>
            <person name="Medlin L.K."/>
            <person name="Montsant A."/>
            <person name="Oudot-Le Secq M.P."/>
            <person name="Napoli C."/>
            <person name="Obornik M."/>
            <person name="Parker M.S."/>
            <person name="Petit J.L."/>
            <person name="Porcel B.M."/>
            <person name="Poulsen N."/>
            <person name="Robison M."/>
            <person name="Rychlewski L."/>
            <person name="Rynearson T.A."/>
            <person name="Schmutz J."/>
            <person name="Shapiro H."/>
            <person name="Siaut M."/>
            <person name="Stanley M."/>
            <person name="Sussman M.R."/>
            <person name="Taylor A.R."/>
            <person name="Vardi A."/>
            <person name="von Dassow P."/>
            <person name="Vyverman W."/>
            <person name="Willis A."/>
            <person name="Wyrwicz L.S."/>
            <person name="Rokhsar D.S."/>
            <person name="Weissenbach J."/>
            <person name="Armbrust E.V."/>
            <person name="Green B.R."/>
            <person name="Van de Peer Y."/>
            <person name="Grigoriev I.V."/>
        </authorList>
    </citation>
    <scope>NUCLEOTIDE SEQUENCE [LARGE SCALE GENOMIC DNA]</scope>
    <source>
        <strain evidence="9 10">CCMP1335</strain>
    </source>
</reference>
<organism evidence="9 10">
    <name type="scientific">Thalassiosira pseudonana</name>
    <name type="common">Marine diatom</name>
    <name type="synonym">Cyclotella nana</name>
    <dbReference type="NCBI Taxonomy" id="35128"/>
    <lineage>
        <taxon>Eukaryota</taxon>
        <taxon>Sar</taxon>
        <taxon>Stramenopiles</taxon>
        <taxon>Ochrophyta</taxon>
        <taxon>Bacillariophyta</taxon>
        <taxon>Coscinodiscophyceae</taxon>
        <taxon>Thalassiosirophycidae</taxon>
        <taxon>Thalassiosirales</taxon>
        <taxon>Thalassiosiraceae</taxon>
        <taxon>Thalassiosira</taxon>
    </lineage>
</organism>
<dbReference type="RefSeq" id="XP_002294315.1">
    <property type="nucleotide sequence ID" value="XM_002294279.1"/>
</dbReference>
<protein>
    <recommendedName>
        <fullName evidence="11">PHD-type domain-containing protein</fullName>
    </recommendedName>
</protein>
<dbReference type="InterPro" id="IPR011011">
    <property type="entry name" value="Znf_FYVE_PHD"/>
</dbReference>
<accession>B8CDT4</accession>
<dbReference type="GeneID" id="7443996"/>
<dbReference type="STRING" id="35128.B8CDT4"/>
<proteinExistence type="predicted"/>
<dbReference type="PANTHER" id="PTHR46309:SF1">
    <property type="entry name" value="PHD FINGER PROTEIN 12"/>
    <property type="match status" value="1"/>
</dbReference>
<dbReference type="PANTHER" id="PTHR46309">
    <property type="entry name" value="PHD FINGER PROTEIN 12"/>
    <property type="match status" value="1"/>
</dbReference>
<dbReference type="PROSITE" id="PS50016">
    <property type="entry name" value="ZF_PHD_2"/>
    <property type="match status" value="1"/>
</dbReference>
<keyword evidence="4 5" id="KW-0103">Bromodomain</keyword>
<dbReference type="Gene3D" id="1.20.920.10">
    <property type="entry name" value="Bromodomain-like"/>
    <property type="match status" value="1"/>
</dbReference>
<evidence type="ECO:0000313" key="9">
    <source>
        <dbReference type="EMBL" id="EED88670.1"/>
    </source>
</evidence>
<evidence type="ECO:0000259" key="7">
    <source>
        <dbReference type="PROSITE" id="PS50014"/>
    </source>
</evidence>
<keyword evidence="1" id="KW-0479">Metal-binding</keyword>
<feature type="domain" description="PHD-type" evidence="8">
    <location>
        <begin position="35"/>
        <end position="86"/>
    </location>
</feature>
<dbReference type="PaxDb" id="35128-Thaps264350"/>
<feature type="non-terminal residue" evidence="9">
    <location>
        <position position="169"/>
    </location>
</feature>
<name>B8CDT4_THAPS</name>
<evidence type="ECO:0000256" key="1">
    <source>
        <dbReference type="ARBA" id="ARBA00022723"/>
    </source>
</evidence>
<keyword evidence="2 6" id="KW-0863">Zinc-finger</keyword>
<keyword evidence="3" id="KW-0862">Zinc</keyword>
<dbReference type="Proteomes" id="UP000001449">
    <property type="component" value="Chromosome 15"/>
</dbReference>
<dbReference type="AlphaFoldDB" id="B8CDT4"/>
<dbReference type="InterPro" id="IPR013083">
    <property type="entry name" value="Znf_RING/FYVE/PHD"/>
</dbReference>
<evidence type="ECO:0000256" key="4">
    <source>
        <dbReference type="ARBA" id="ARBA00023117"/>
    </source>
</evidence>
<dbReference type="SUPFAM" id="SSF47370">
    <property type="entry name" value="Bromodomain"/>
    <property type="match status" value="1"/>
</dbReference>
<evidence type="ECO:0000256" key="2">
    <source>
        <dbReference type="ARBA" id="ARBA00022771"/>
    </source>
</evidence>
<dbReference type="SMART" id="SM00249">
    <property type="entry name" value="PHD"/>
    <property type="match status" value="1"/>
</dbReference>
<dbReference type="PROSITE" id="PS50014">
    <property type="entry name" value="BROMODOMAIN_2"/>
    <property type="match status" value="1"/>
</dbReference>
<dbReference type="KEGG" id="tps:THAPSDRAFT_264350"/>
<feature type="domain" description="Bromo" evidence="7">
    <location>
        <begin position="115"/>
        <end position="169"/>
    </location>
</feature>
<evidence type="ECO:0000256" key="5">
    <source>
        <dbReference type="PROSITE-ProRule" id="PRU00035"/>
    </source>
</evidence>
<dbReference type="SUPFAM" id="SSF57903">
    <property type="entry name" value="FYVE/PHD zinc finger"/>
    <property type="match status" value="1"/>
</dbReference>
<dbReference type="InterPro" id="IPR019787">
    <property type="entry name" value="Znf_PHD-finger"/>
</dbReference>
<dbReference type="InterPro" id="IPR001487">
    <property type="entry name" value="Bromodomain"/>
</dbReference>
<evidence type="ECO:0000259" key="8">
    <source>
        <dbReference type="PROSITE" id="PS50016"/>
    </source>
</evidence>
<dbReference type="GO" id="GO:0008270">
    <property type="term" value="F:zinc ion binding"/>
    <property type="evidence" value="ECO:0007669"/>
    <property type="project" value="UniProtKB-KW"/>
</dbReference>
<evidence type="ECO:0000256" key="6">
    <source>
        <dbReference type="PROSITE-ProRule" id="PRU00146"/>
    </source>
</evidence>
<evidence type="ECO:0000313" key="10">
    <source>
        <dbReference type="Proteomes" id="UP000001449"/>
    </source>
</evidence>
<keyword evidence="10" id="KW-1185">Reference proteome</keyword>
<dbReference type="InParanoid" id="B8CDT4"/>
<dbReference type="GO" id="GO:0003714">
    <property type="term" value="F:transcription corepressor activity"/>
    <property type="evidence" value="ECO:0007669"/>
    <property type="project" value="InterPro"/>
</dbReference>
<evidence type="ECO:0000256" key="3">
    <source>
        <dbReference type="ARBA" id="ARBA00022833"/>
    </source>
</evidence>
<dbReference type="InterPro" id="IPR019786">
    <property type="entry name" value="Zinc_finger_PHD-type_CS"/>
</dbReference>
<dbReference type="InterPro" id="IPR001965">
    <property type="entry name" value="Znf_PHD"/>
</dbReference>
<dbReference type="PRINTS" id="PR00503">
    <property type="entry name" value="BROMODOMAIN"/>
</dbReference>
<dbReference type="eggNOG" id="KOG2177">
    <property type="taxonomic scope" value="Eukaryota"/>
</dbReference>
<dbReference type="InterPro" id="IPR036427">
    <property type="entry name" value="Bromodomain-like_sf"/>
</dbReference>